<evidence type="ECO:0000256" key="8">
    <source>
        <dbReference type="SAM" id="Phobius"/>
    </source>
</evidence>
<feature type="transmembrane region" description="Helical" evidence="8">
    <location>
        <begin position="158"/>
        <end position="176"/>
    </location>
</feature>
<evidence type="ECO:0000256" key="3">
    <source>
        <dbReference type="ARBA" id="ARBA00022448"/>
    </source>
</evidence>
<evidence type="ECO:0000313" key="10">
    <source>
        <dbReference type="Proteomes" id="UP001597260"/>
    </source>
</evidence>
<dbReference type="PANTHER" id="PTHR34979:SF1">
    <property type="entry name" value="INNER MEMBRANE PROTEIN YGAZ"/>
    <property type="match status" value="1"/>
</dbReference>
<name>A0ABW3YPZ6_9ACTN</name>
<feature type="transmembrane region" description="Helical" evidence="8">
    <location>
        <begin position="129"/>
        <end position="152"/>
    </location>
</feature>
<accession>A0ABW3YPZ6</accession>
<evidence type="ECO:0000256" key="2">
    <source>
        <dbReference type="ARBA" id="ARBA00010735"/>
    </source>
</evidence>
<evidence type="ECO:0000256" key="4">
    <source>
        <dbReference type="ARBA" id="ARBA00022475"/>
    </source>
</evidence>
<proteinExistence type="inferred from homology"/>
<gene>
    <name evidence="9" type="ORF">ACFQ4H_29810</name>
</gene>
<reference evidence="10" key="1">
    <citation type="journal article" date="2019" name="Int. J. Syst. Evol. Microbiol.">
        <title>The Global Catalogue of Microorganisms (GCM) 10K type strain sequencing project: providing services to taxonomists for standard genome sequencing and annotation.</title>
        <authorList>
            <consortium name="The Broad Institute Genomics Platform"/>
            <consortium name="The Broad Institute Genome Sequencing Center for Infectious Disease"/>
            <person name="Wu L."/>
            <person name="Ma J."/>
        </authorList>
    </citation>
    <scope>NUCLEOTIDE SEQUENCE [LARGE SCALE GENOMIC DNA]</scope>
    <source>
        <strain evidence="10">JCM 31037</strain>
    </source>
</reference>
<keyword evidence="3" id="KW-0813">Transport</keyword>
<dbReference type="Pfam" id="PF03591">
    <property type="entry name" value="AzlC"/>
    <property type="match status" value="1"/>
</dbReference>
<dbReference type="InterPro" id="IPR011606">
    <property type="entry name" value="Brnchd-chn_aa_trnsp_permease"/>
</dbReference>
<comment type="similarity">
    <text evidence="2">Belongs to the AzlC family.</text>
</comment>
<keyword evidence="10" id="KW-1185">Reference proteome</keyword>
<evidence type="ECO:0000256" key="7">
    <source>
        <dbReference type="ARBA" id="ARBA00023136"/>
    </source>
</evidence>
<keyword evidence="5 8" id="KW-0812">Transmembrane</keyword>
<evidence type="ECO:0000256" key="5">
    <source>
        <dbReference type="ARBA" id="ARBA00022692"/>
    </source>
</evidence>
<dbReference type="PANTHER" id="PTHR34979">
    <property type="entry name" value="INNER MEMBRANE PROTEIN YGAZ"/>
    <property type="match status" value="1"/>
</dbReference>
<evidence type="ECO:0000256" key="1">
    <source>
        <dbReference type="ARBA" id="ARBA00004651"/>
    </source>
</evidence>
<keyword evidence="4" id="KW-1003">Cell membrane</keyword>
<keyword evidence="7 8" id="KW-0472">Membrane</keyword>
<keyword evidence="6 8" id="KW-1133">Transmembrane helix</keyword>
<organism evidence="9 10">
    <name type="scientific">Micromonospora sonneratiae</name>
    <dbReference type="NCBI Taxonomy" id="1184706"/>
    <lineage>
        <taxon>Bacteria</taxon>
        <taxon>Bacillati</taxon>
        <taxon>Actinomycetota</taxon>
        <taxon>Actinomycetes</taxon>
        <taxon>Micromonosporales</taxon>
        <taxon>Micromonosporaceae</taxon>
        <taxon>Micromonospora</taxon>
    </lineage>
</organism>
<sequence length="231" mass="23718">MRTAERTMRVPTVVRDVGAIAVAMVAVGASFGAISVASGIPAWATIAFSTIVFAGGAQFMAVGLVAAGSPIAAVFAGLLLNARHLPFGLALGDAIGQRWRDRLIGSHLMTDEATAFALAQPDGPARRRAFWTVGVVLFLSWNLGTILGVLFGNGVGDPARFGLDAAFPAGLLALLLPALRDDPATRKVALVGAAVAVLVTPVLPAGLPVLLALTGLAALALPRRNREQQPC</sequence>
<dbReference type="RefSeq" id="WP_377577368.1">
    <property type="nucleotide sequence ID" value="NZ_JBHTMP010000073.1"/>
</dbReference>
<comment type="subcellular location">
    <subcellularLocation>
        <location evidence="1">Cell membrane</location>
        <topology evidence="1">Multi-pass membrane protein</topology>
    </subcellularLocation>
</comment>
<dbReference type="EMBL" id="JBHTMP010000073">
    <property type="protein sequence ID" value="MFD1325289.1"/>
    <property type="molecule type" value="Genomic_DNA"/>
</dbReference>
<feature type="transmembrane region" description="Helical" evidence="8">
    <location>
        <begin position="59"/>
        <end position="80"/>
    </location>
</feature>
<evidence type="ECO:0000256" key="6">
    <source>
        <dbReference type="ARBA" id="ARBA00022989"/>
    </source>
</evidence>
<comment type="caution">
    <text evidence="9">The sequence shown here is derived from an EMBL/GenBank/DDBJ whole genome shotgun (WGS) entry which is preliminary data.</text>
</comment>
<dbReference type="Proteomes" id="UP001597260">
    <property type="component" value="Unassembled WGS sequence"/>
</dbReference>
<evidence type="ECO:0000313" key="9">
    <source>
        <dbReference type="EMBL" id="MFD1325289.1"/>
    </source>
</evidence>
<feature type="transmembrane region" description="Helical" evidence="8">
    <location>
        <begin position="20"/>
        <end position="53"/>
    </location>
</feature>
<protein>
    <submittedName>
        <fullName evidence="9">AzlC family ABC transporter permease</fullName>
    </submittedName>
</protein>
<feature type="transmembrane region" description="Helical" evidence="8">
    <location>
        <begin position="188"/>
        <end position="221"/>
    </location>
</feature>